<dbReference type="FunCoup" id="A0A6P7FKX2">
    <property type="interactions" value="639"/>
</dbReference>
<evidence type="ECO:0000256" key="9">
    <source>
        <dbReference type="SAM" id="MobiDB-lite"/>
    </source>
</evidence>
<dbReference type="CDD" id="cd00091">
    <property type="entry name" value="NUC"/>
    <property type="match status" value="1"/>
</dbReference>
<dbReference type="GO" id="GO:0004519">
    <property type="term" value="F:endonuclease activity"/>
    <property type="evidence" value="ECO:0007669"/>
    <property type="project" value="UniProtKB-KW"/>
</dbReference>
<evidence type="ECO:0000259" key="10">
    <source>
        <dbReference type="SMART" id="SM00477"/>
    </source>
</evidence>
<dbReference type="Gene3D" id="3.40.570.10">
    <property type="entry name" value="Extracellular Endonuclease, subunit A"/>
    <property type="match status" value="1"/>
</dbReference>
<comment type="similarity">
    <text evidence="3">Belongs to the DNA/RNA non-specific endonuclease family.</text>
</comment>
<protein>
    <submittedName>
        <fullName evidence="12">Deoxynucleotidyltransferase terminal-interacting protein 2-like</fullName>
    </submittedName>
</protein>
<dbReference type="InterPro" id="IPR044925">
    <property type="entry name" value="His-Me_finger_sf"/>
</dbReference>
<evidence type="ECO:0000256" key="1">
    <source>
        <dbReference type="ARBA" id="ARBA00001946"/>
    </source>
</evidence>
<gene>
    <name evidence="12" type="primary">LOC114328986</name>
</gene>
<keyword evidence="6" id="KW-0378">Hydrolase</keyword>
<dbReference type="Pfam" id="PF08698">
    <property type="entry name" value="Fcf2"/>
    <property type="match status" value="1"/>
</dbReference>
<evidence type="ECO:0000256" key="6">
    <source>
        <dbReference type="ARBA" id="ARBA00022759"/>
    </source>
</evidence>
<evidence type="ECO:0000256" key="5">
    <source>
        <dbReference type="ARBA" id="ARBA00022723"/>
    </source>
</evidence>
<dbReference type="KEGG" id="dvv:114328986"/>
<sequence>MDTELNNESDAELSELEDNNEEIPNQIEESADSEESADDIDFVIDREGVPDSTQEKSEKEKLLDEIFKDCPISFKEKKPKVKKIKKNSFIRQTLADLGFNDDGTLRSKPHHKQKKLLTKNQRDEVKKALKKSVITPEFEKLHVVPPLDISEKKLKEQRKKERSLTKGSKWYGLPATELTDEVKRDLEVLQMRSVLDPKHFYKKNDLKVLPKYFQVGKVMDSPLDYYNNRLTKKERKKTLVDELLADAEFNKYNKRKYKEIITEKQQTHYKAWRQAKRSENTDYKKSGFDRGHLAAAGNHKCSQKQVEQTFFLSNMAPQVGKGFNRDSWNRLEKHVRKLTRVYANVYCCTGPLYLPRKESDGKNYVRFEVIGANHVAVPTHFFKVVVGETAEGKLEMETYVMPNQVIDDNVPLTSFQVPPESIERAAGLLFFDNVARNKISKINGKKN</sequence>
<feature type="region of interest" description="Disordered" evidence="9">
    <location>
        <begin position="1"/>
        <end position="40"/>
    </location>
</feature>
<dbReference type="SMART" id="SM00477">
    <property type="entry name" value="NUC"/>
    <property type="match status" value="1"/>
</dbReference>
<evidence type="ECO:0000256" key="4">
    <source>
        <dbReference type="ARBA" id="ARBA00022722"/>
    </source>
</evidence>
<dbReference type="PANTHER" id="PTHR21686">
    <property type="entry name" value="DEOXYNUCLEOTIDYLTRANSFERASE TERMINAL-INTERACTING PROTEIN 2"/>
    <property type="match status" value="1"/>
</dbReference>
<dbReference type="AlphaFoldDB" id="A0A6P7FKX2"/>
<dbReference type="InterPro" id="IPR044929">
    <property type="entry name" value="DNA/RNA_non-sp_Endonuclease_sf"/>
</dbReference>
<proteinExistence type="inferred from homology"/>
<dbReference type="SUPFAM" id="SSF54060">
    <property type="entry name" value="His-Me finger endonucleases"/>
    <property type="match status" value="1"/>
</dbReference>
<evidence type="ECO:0000313" key="12">
    <source>
        <dbReference type="RefSeq" id="XP_028133790.1"/>
    </source>
</evidence>
<dbReference type="PROSITE" id="PS01070">
    <property type="entry name" value="NUCLEASE_NON_SPEC"/>
    <property type="match status" value="1"/>
</dbReference>
<feature type="compositionally biased region" description="Acidic residues" evidence="9">
    <location>
        <begin position="29"/>
        <end position="40"/>
    </location>
</feature>
<keyword evidence="7" id="KW-0460">Magnesium</keyword>
<feature type="compositionally biased region" description="Acidic residues" evidence="9">
    <location>
        <begin position="1"/>
        <end position="21"/>
    </location>
</feature>
<dbReference type="RefSeq" id="XP_028133790.1">
    <property type="nucleotide sequence ID" value="XM_028277989.1"/>
</dbReference>
<dbReference type="PANTHER" id="PTHR21686:SF12">
    <property type="entry name" value="DEOXYNUCLEOTIDYLTRANSFERASE TERMINAL-INTERACTING PROTEIN 2"/>
    <property type="match status" value="1"/>
</dbReference>
<organism evidence="12">
    <name type="scientific">Diabrotica virgifera virgifera</name>
    <name type="common">western corn rootworm</name>
    <dbReference type="NCBI Taxonomy" id="50390"/>
    <lineage>
        <taxon>Eukaryota</taxon>
        <taxon>Metazoa</taxon>
        <taxon>Ecdysozoa</taxon>
        <taxon>Arthropoda</taxon>
        <taxon>Hexapoda</taxon>
        <taxon>Insecta</taxon>
        <taxon>Pterygota</taxon>
        <taxon>Neoptera</taxon>
        <taxon>Endopterygota</taxon>
        <taxon>Coleoptera</taxon>
        <taxon>Polyphaga</taxon>
        <taxon>Cucujiformia</taxon>
        <taxon>Chrysomeloidea</taxon>
        <taxon>Chrysomelidae</taxon>
        <taxon>Galerucinae</taxon>
        <taxon>Diabroticina</taxon>
        <taxon>Diabroticites</taxon>
        <taxon>Diabrotica</taxon>
    </lineage>
</organism>
<dbReference type="InterPro" id="IPR001604">
    <property type="entry name" value="Endo_G_ENPP1-like_dom"/>
</dbReference>
<keyword evidence="4" id="KW-0540">Nuclease</keyword>
<accession>A0A6P7FKX2</accession>
<comment type="cofactor">
    <cofactor evidence="1">
        <name>Mg(2+)</name>
        <dbReference type="ChEBI" id="CHEBI:18420"/>
    </cofactor>
</comment>
<dbReference type="GO" id="GO:0003723">
    <property type="term" value="F:RNA binding"/>
    <property type="evidence" value="ECO:0007669"/>
    <property type="project" value="TreeGrafter"/>
</dbReference>
<feature type="domain" description="DNA/RNA non-specific endonuclease/pyrophosphatase/phosphodiesterase" evidence="11">
    <location>
        <begin position="232"/>
        <end position="437"/>
    </location>
</feature>
<dbReference type="InterPro" id="IPR018524">
    <property type="entry name" value="DNA/RNA_endonuclease_AS"/>
</dbReference>
<keyword evidence="5" id="KW-0479">Metal-binding</keyword>
<keyword evidence="6" id="KW-0255">Endonuclease</keyword>
<dbReference type="SMART" id="SM00892">
    <property type="entry name" value="Endonuclease_NS"/>
    <property type="match status" value="1"/>
</dbReference>
<dbReference type="Pfam" id="PF01223">
    <property type="entry name" value="Endonuclease_NS"/>
    <property type="match status" value="1"/>
</dbReference>
<evidence type="ECO:0000256" key="2">
    <source>
        <dbReference type="ARBA" id="ARBA00004604"/>
    </source>
</evidence>
<dbReference type="GO" id="GO:0005730">
    <property type="term" value="C:nucleolus"/>
    <property type="evidence" value="ECO:0007669"/>
    <property type="project" value="UniProtKB-SubCell"/>
</dbReference>
<dbReference type="OrthoDB" id="427886at2759"/>
<reference evidence="12" key="1">
    <citation type="submission" date="2025-08" db="UniProtKB">
        <authorList>
            <consortium name="RefSeq"/>
        </authorList>
    </citation>
    <scope>IDENTIFICATION</scope>
    <source>
        <tissue evidence="12">Whole insect</tissue>
    </source>
</reference>
<evidence type="ECO:0000256" key="8">
    <source>
        <dbReference type="ARBA" id="ARBA00023242"/>
    </source>
</evidence>
<comment type="subcellular location">
    <subcellularLocation>
        <location evidence="2">Nucleus</location>
        <location evidence="2">Nucleolus</location>
    </subcellularLocation>
</comment>
<dbReference type="InterPro" id="IPR014810">
    <property type="entry name" value="Fcf2_C"/>
</dbReference>
<name>A0A6P7FKX2_DIAVI</name>
<dbReference type="InterPro" id="IPR039883">
    <property type="entry name" value="Fcf2/DNTTIP2"/>
</dbReference>
<dbReference type="GO" id="GO:0046872">
    <property type="term" value="F:metal ion binding"/>
    <property type="evidence" value="ECO:0007669"/>
    <property type="project" value="UniProtKB-KW"/>
</dbReference>
<dbReference type="GO" id="GO:0006396">
    <property type="term" value="P:RNA processing"/>
    <property type="evidence" value="ECO:0007669"/>
    <property type="project" value="TreeGrafter"/>
</dbReference>
<evidence type="ECO:0000256" key="7">
    <source>
        <dbReference type="ARBA" id="ARBA00022842"/>
    </source>
</evidence>
<keyword evidence="8" id="KW-0539">Nucleus</keyword>
<dbReference type="GO" id="GO:0016787">
    <property type="term" value="F:hydrolase activity"/>
    <property type="evidence" value="ECO:0007669"/>
    <property type="project" value="InterPro"/>
</dbReference>
<dbReference type="InterPro" id="IPR020821">
    <property type="entry name" value="ENPP1-3/EXOG-like_nuc-like"/>
</dbReference>
<dbReference type="InParanoid" id="A0A6P7FKX2"/>
<evidence type="ECO:0000259" key="11">
    <source>
        <dbReference type="SMART" id="SM00892"/>
    </source>
</evidence>
<evidence type="ECO:0000256" key="3">
    <source>
        <dbReference type="ARBA" id="ARBA00010052"/>
    </source>
</evidence>
<feature type="domain" description="ENPP1-3/EXOG-like endonuclease/phosphodiesterase" evidence="10">
    <location>
        <begin position="246"/>
        <end position="437"/>
    </location>
</feature>